<keyword evidence="1" id="KW-0732">Signal</keyword>
<feature type="signal peptide" evidence="1">
    <location>
        <begin position="1"/>
        <end position="30"/>
    </location>
</feature>
<proteinExistence type="predicted"/>
<keyword evidence="3" id="KW-1185">Reference proteome</keyword>
<evidence type="ECO:0000256" key="1">
    <source>
        <dbReference type="SAM" id="SignalP"/>
    </source>
</evidence>
<feature type="chain" id="PRO_5012493168" evidence="1">
    <location>
        <begin position="31"/>
        <end position="1163"/>
    </location>
</feature>
<organism evidence="2 3">
    <name type="scientific">Flagellimonas pacifica</name>
    <dbReference type="NCBI Taxonomy" id="1247520"/>
    <lineage>
        <taxon>Bacteria</taxon>
        <taxon>Pseudomonadati</taxon>
        <taxon>Bacteroidota</taxon>
        <taxon>Flavobacteriia</taxon>
        <taxon>Flavobacteriales</taxon>
        <taxon>Flavobacteriaceae</taxon>
        <taxon>Flagellimonas</taxon>
    </lineage>
</organism>
<dbReference type="Proteomes" id="UP000219048">
    <property type="component" value="Unassembled WGS sequence"/>
</dbReference>
<dbReference type="EMBL" id="OBEH01000001">
    <property type="protein sequence ID" value="SNY94161.1"/>
    <property type="molecule type" value="Genomic_DNA"/>
</dbReference>
<dbReference type="InterPro" id="IPR031325">
    <property type="entry name" value="RHS_repeat"/>
</dbReference>
<dbReference type="OrthoDB" id="9814627at2"/>
<protein>
    <submittedName>
        <fullName evidence="2">YD repeat-containing protein</fullName>
    </submittedName>
</protein>
<reference evidence="3" key="1">
    <citation type="submission" date="2017-09" db="EMBL/GenBank/DDBJ databases">
        <authorList>
            <person name="Varghese N."/>
            <person name="Submissions S."/>
        </authorList>
    </citation>
    <scope>NUCLEOTIDE SEQUENCE [LARGE SCALE GENOMIC DNA]</scope>
    <source>
        <strain evidence="3">DSM 25885</strain>
    </source>
</reference>
<dbReference type="InterPro" id="IPR006530">
    <property type="entry name" value="YD"/>
</dbReference>
<sequence length="1163" mass="128123">MLCHGKITPMINKKTILYFIVLTVSITATAQNLAPEITNYGSVSPNSASLGKFGTFPVNYNLGAVNVNIPLYTLDSGKQQVPIGLSYNTGGIKVNDLASWVGLGWTLNAGGAIIRNVKGIPDDFSDQGIEDLENAAFNSTNFNYIYDCWKGLKDSQPDELILNAPGISGTFQLNPDQNGTVVFNDHQVAKVIAQQDDAQNPGRIEVIKPDGTKLIFGTSVIEENGQFHKASEYSRTSTTNFINSYEYISTWYLTEMIEPTKKDTIRFRYADNLNHDFPEASGEYATGTVNSTIQGSYPEIKNIEQKILSRIETNNGYVVFNTSGGRSDLEGELKLDKVEMYTGQFGEPNAIKINEYVFIYGYFQRHGGNFSPGSSSGVGFDKSDSRTKSMRLDTIAVGNDGVGGTYSFAYNGTSLPKRGSTAQDQWGYANSNTGSFMPRTVGTYYPNAVPAVNYDVGTGNRKSDPIKMKAASLERINYPTGGHTVFELEPHQRTFLQTTSSPVQDGDPAQAYGSECDASIGQSLVTKTVVIPHDVIGDVKLSITFSEAASVQNGAYVKFNGITYNATGGTGGEELEGGNREFSFNLSPGTYTLEVSEGRTGAPSGAAVSCPFTTGYVSWFVPGPSVNTEVTEYHGGLRVASIKNYDGFQTEPTSQKYFEYENINVLRPYRNEAYKHFYLPDGGDFVNDNIKLKLSTGEYFNNNLDNRPVVEYGTITEYVTDNQGIQLGKTVYEYNTLAPQRILGSGLESPVPFKHPSSTGEYHTPGFAAVRQDDDFTYWRSDGWKYGTLAHKHVYKNTATQGDPVYVKMQQLDHTYSTLVESEIMSNYIFANIHNPEIFEPYYPGSFDMPWDALNDRASYIFSYYVAKKSLGKKVIDQTISTIYDEDGLNPMITTTDYVYGNTAHQQPTLVKTTNSLGQLQETITSYPDDVTSESSLEGPNLKPSEKQAIDNLKTTGILHRITEAVQVKALVKDASNNILSSNIQRTNYQDWGSNLVLPKSVSTLKDGYNASANPMEDRITYHNYDDNGNPVEVSKANGAHTYYVWGYNSAYPIAKLENFTDSHAIAIQSTIDAAINASNADTDDNSEIVLRAALKNLRDAASSALATTYTYDPLIGVTSITDPRGNTVYYTYDAFNRLKEVKDASGNLVTDYKYHYKGQSQQ</sequence>
<evidence type="ECO:0000313" key="2">
    <source>
        <dbReference type="EMBL" id="SNY94161.1"/>
    </source>
</evidence>
<evidence type="ECO:0000313" key="3">
    <source>
        <dbReference type="Proteomes" id="UP000219048"/>
    </source>
</evidence>
<dbReference type="Pfam" id="PF05593">
    <property type="entry name" value="RHS_repeat"/>
    <property type="match status" value="1"/>
</dbReference>
<accession>A0A285MF90</accession>
<gene>
    <name evidence="2" type="ORF">SAMN06265377_0074</name>
</gene>
<dbReference type="AlphaFoldDB" id="A0A285MF90"/>
<dbReference type="Gene3D" id="2.180.10.10">
    <property type="entry name" value="RHS repeat-associated core"/>
    <property type="match status" value="1"/>
</dbReference>
<name>A0A285MF90_9FLAO</name>
<dbReference type="NCBIfam" id="TIGR01643">
    <property type="entry name" value="YD_repeat_2x"/>
    <property type="match status" value="1"/>
</dbReference>